<evidence type="ECO:0000313" key="14">
    <source>
        <dbReference type="EMBL" id="CEA15973.1"/>
    </source>
</evidence>
<dbReference type="NCBIfam" id="TIGR04057">
    <property type="entry name" value="SusC_RagA_signa"/>
    <property type="match status" value="1"/>
</dbReference>
<evidence type="ECO:0000256" key="4">
    <source>
        <dbReference type="ARBA" id="ARBA00022496"/>
    </source>
</evidence>
<dbReference type="Gene3D" id="2.60.40.1120">
    <property type="entry name" value="Carboxypeptidase-like, regulatory domain"/>
    <property type="match status" value="1"/>
</dbReference>
<keyword evidence="4" id="KW-0406">Ion transport</keyword>
<evidence type="ECO:0000256" key="8">
    <source>
        <dbReference type="ARBA" id="ARBA00023136"/>
    </source>
</evidence>
<dbReference type="InterPro" id="IPR037066">
    <property type="entry name" value="Plug_dom_sf"/>
</dbReference>
<dbReference type="HOGENOM" id="CLU_004317_0_2_10"/>
<name>A0A098C0N2_9BACT</name>
<dbReference type="InterPro" id="IPR008969">
    <property type="entry name" value="CarboxyPept-like_regulatory"/>
</dbReference>
<dbReference type="EMBL" id="LN515532">
    <property type="protein sequence ID" value="CEA15973.1"/>
    <property type="molecule type" value="Genomic_DNA"/>
</dbReference>
<dbReference type="NCBIfam" id="TIGR04056">
    <property type="entry name" value="OMP_RagA_SusC"/>
    <property type="match status" value="1"/>
</dbReference>
<dbReference type="Gene3D" id="2.170.130.10">
    <property type="entry name" value="TonB-dependent receptor, plug domain"/>
    <property type="match status" value="1"/>
</dbReference>
<keyword evidence="15" id="KW-1185">Reference proteome</keyword>
<organism evidence="14 15">
    <name type="scientific">Fermentimonas caenicola</name>
    <dbReference type="NCBI Taxonomy" id="1562970"/>
    <lineage>
        <taxon>Bacteria</taxon>
        <taxon>Pseudomonadati</taxon>
        <taxon>Bacteroidota</taxon>
        <taxon>Bacteroidia</taxon>
        <taxon>Bacteroidales</taxon>
        <taxon>Dysgonomonadaceae</taxon>
        <taxon>Fermentimonas</taxon>
    </lineage>
</organism>
<feature type="domain" description="Secretin/TonB short N-terminal" evidence="13">
    <location>
        <begin position="70"/>
        <end position="122"/>
    </location>
</feature>
<dbReference type="InterPro" id="IPR036942">
    <property type="entry name" value="Beta-barrel_TonB_sf"/>
</dbReference>
<dbReference type="PROSITE" id="PS52016">
    <property type="entry name" value="TONB_DEPENDENT_REC_3"/>
    <property type="match status" value="1"/>
</dbReference>
<reference evidence="14 15" key="1">
    <citation type="submission" date="2014-08" db="EMBL/GenBank/DDBJ databases">
        <authorList>
            <person name="Wibberg D."/>
        </authorList>
    </citation>
    <scope>NUCLEOTIDE SEQUENCE [LARGE SCALE GENOMIC DNA]</scope>
    <source>
        <strain evidence="15">ING2-E5B</strain>
    </source>
</reference>
<dbReference type="InterPro" id="IPR023997">
    <property type="entry name" value="TonB-dep_OMP_SusC/RagA_CS"/>
</dbReference>
<keyword evidence="5 10" id="KW-0812">Transmembrane</keyword>
<sequence length="1254" mass="139260">MQDKPNFKQLNLKKDSKFLKIMKIYFFITLLSVFSIAAENTYSQSKSVSIDVKGVTLREALQEIEMNSDYLFLFMDNTESGLSRRVNVSYNNRSINEIMDLLLKNTDLVYSIVNRQITISKKPILDEKATGKSTIIKELQQDGKLISGTVLDDQGIPIIGANIIESGTTNGTITDIDGKFTLRVSNEASIQVSFIGYLSQTVSTAGNTSFTITLREDTQALQELVVVGYGTQRKENLTGAVSTVNVEETLGSRPISDVGRGLQGSTPGLSVIVPSGEVGSDPLIKVRGQIGSFEGSSQPLILLDNVEIPSIQVVNPNDIESISILKDAASASIYGAKGAFGVVLITTKKGATEDQVNVQYSNNFAWQNISKRMEMGMLDAMEYSILAMERVGGSVSGAFWQITRESYEKSKIWHNTYGKMGPEEPMVYGRDWYVDANNRKLGLRTYDPYDYMIKEWTPTMTHNLSVNGKSGKTTFNVGLGYLHQTGMMKEAEYDDFTRYNGTIRLSSELSKYFTLRAGAIYSNRDKRYPYVTNSTTADPWLYLYRWGPVQPMGTENGDPIRSPASEISQANTANQENKYFNVNIGALVNITDNWVVDLDFTNANETFINNRLGTRYTALNSWGGALPLTDAEGNRIYVNDQGTPVPSTTPNALPAYKLSLTEYTAHGANPDHIYRNVLNGVTNTLNIYTTYNLKLKEDHAFKFMLGMNRVTYDAKSNWSQKTDLADIVNPQFGKAVGTMTSGGNTFWEAQLGYFGRINYTFRDRYLLEGNLRYDGSSKFPSRLWWRFFPSVSAGWRVTEEAWMEWITPVVSSMKLRGSWGVIGDQTVPSGLYAPSMSTSQTMWLDASGAKAVAVGTPAAITRDITWQDLENTNLGVDLYFLNNTLGVVFDVYRRDTKNMIVPGEGVSFTFGAGAPKGNFGSLRTEGWDLSVDYNYRFKNGLGINAMATLSDAVTTIMKYGDTNSIDGWYEGKKYGEIWGYRTDRLYQESDFVRDSNGELQKIVLTANESQKYAGRTVNKLSDANGKPVYQAFLQNSSNFFFGPGDVKFVDLNGDGEIDAGSRLLDDHGDLEIIGNSTPRFEYGLRLGADWHGVDASVFIQGVGSRQIWGVGFLTTPGFHASDGAMPQAIAGDFWKPDRTDAFYPAPYNLAGSNTGNNMQVQSKYLLDMSYTRIKNVTIGYSFPSSLMNKVMVNNLRVYLSLENFFTFDNLRGLPIDPEVISGYSMFNETNYNLGRTGVGTPTFKSGSVGLQINF</sequence>
<keyword evidence="7 11" id="KW-0798">TonB box</keyword>
<dbReference type="Pfam" id="PF13715">
    <property type="entry name" value="CarbopepD_reg_2"/>
    <property type="match status" value="1"/>
</dbReference>
<keyword evidence="8 10" id="KW-0472">Membrane</keyword>
<dbReference type="KEGG" id="pbt:ING2E5B_1223"/>
<keyword evidence="4" id="KW-0410">Iron transport</keyword>
<accession>A0A098C0N2</accession>
<keyword evidence="12" id="KW-1133">Transmembrane helix</keyword>
<dbReference type="AlphaFoldDB" id="A0A098C0N2"/>
<evidence type="ECO:0000256" key="9">
    <source>
        <dbReference type="ARBA" id="ARBA00023237"/>
    </source>
</evidence>
<dbReference type="SMART" id="SM00965">
    <property type="entry name" value="STN"/>
    <property type="match status" value="1"/>
</dbReference>
<protein>
    <submittedName>
        <fullName evidence="14">TonB-dependent receptor</fullName>
    </submittedName>
</protein>
<dbReference type="SUPFAM" id="SSF56935">
    <property type="entry name" value="Porins"/>
    <property type="match status" value="1"/>
</dbReference>
<dbReference type="Pfam" id="PF00593">
    <property type="entry name" value="TonB_dep_Rec_b-barrel"/>
    <property type="match status" value="1"/>
</dbReference>
<feature type="transmembrane region" description="Helical" evidence="12">
    <location>
        <begin position="21"/>
        <end position="38"/>
    </location>
</feature>
<evidence type="ECO:0000256" key="1">
    <source>
        <dbReference type="ARBA" id="ARBA00004571"/>
    </source>
</evidence>
<evidence type="ECO:0000256" key="12">
    <source>
        <dbReference type="SAM" id="Phobius"/>
    </source>
</evidence>
<dbReference type="GO" id="GO:0006826">
    <property type="term" value="P:iron ion transport"/>
    <property type="evidence" value="ECO:0007669"/>
    <property type="project" value="UniProtKB-KW"/>
</dbReference>
<keyword evidence="14" id="KW-0675">Receptor</keyword>
<dbReference type="InterPro" id="IPR011662">
    <property type="entry name" value="Secretin/TonB_short_N"/>
</dbReference>
<evidence type="ECO:0000256" key="11">
    <source>
        <dbReference type="RuleBase" id="RU003357"/>
    </source>
</evidence>
<evidence type="ECO:0000256" key="6">
    <source>
        <dbReference type="ARBA" id="ARBA00023004"/>
    </source>
</evidence>
<dbReference type="Proteomes" id="UP000032417">
    <property type="component" value="Chromosome 1"/>
</dbReference>
<evidence type="ECO:0000313" key="15">
    <source>
        <dbReference type="Proteomes" id="UP000032417"/>
    </source>
</evidence>
<dbReference type="PATRIC" id="fig|1562970.3.peg.1209"/>
<dbReference type="STRING" id="1562970.ING2E5B_1223"/>
<evidence type="ECO:0000259" key="13">
    <source>
        <dbReference type="SMART" id="SM00965"/>
    </source>
</evidence>
<evidence type="ECO:0000256" key="3">
    <source>
        <dbReference type="ARBA" id="ARBA00022452"/>
    </source>
</evidence>
<comment type="similarity">
    <text evidence="10 11">Belongs to the TonB-dependent receptor family.</text>
</comment>
<dbReference type="Gene3D" id="2.40.170.20">
    <property type="entry name" value="TonB-dependent receptor, beta-barrel domain"/>
    <property type="match status" value="1"/>
</dbReference>
<comment type="subcellular location">
    <subcellularLocation>
        <location evidence="1 10">Cell outer membrane</location>
        <topology evidence="1 10">Multi-pass membrane protein</topology>
    </subcellularLocation>
</comment>
<evidence type="ECO:0000256" key="7">
    <source>
        <dbReference type="ARBA" id="ARBA00023077"/>
    </source>
</evidence>
<dbReference type="GO" id="GO:0009279">
    <property type="term" value="C:cell outer membrane"/>
    <property type="evidence" value="ECO:0007669"/>
    <property type="project" value="UniProtKB-SubCell"/>
</dbReference>
<dbReference type="InterPro" id="IPR023996">
    <property type="entry name" value="TonB-dep_OMP_SusC/RagA"/>
</dbReference>
<evidence type="ECO:0000256" key="5">
    <source>
        <dbReference type="ARBA" id="ARBA00022692"/>
    </source>
</evidence>
<dbReference type="InterPro" id="IPR012910">
    <property type="entry name" value="Plug_dom"/>
</dbReference>
<keyword evidence="3 10" id="KW-1134">Transmembrane beta strand</keyword>
<evidence type="ECO:0000256" key="10">
    <source>
        <dbReference type="PROSITE-ProRule" id="PRU01360"/>
    </source>
</evidence>
<proteinExistence type="inferred from homology"/>
<dbReference type="Pfam" id="PF07715">
    <property type="entry name" value="Plug"/>
    <property type="match status" value="1"/>
</dbReference>
<evidence type="ECO:0000256" key="2">
    <source>
        <dbReference type="ARBA" id="ARBA00022448"/>
    </source>
</evidence>
<gene>
    <name evidence="14" type="ORF">ING2E5B_1223</name>
</gene>
<keyword evidence="6" id="KW-0408">Iron</keyword>
<dbReference type="InterPro" id="IPR000531">
    <property type="entry name" value="Beta-barrel_TonB"/>
</dbReference>
<dbReference type="SUPFAM" id="SSF49464">
    <property type="entry name" value="Carboxypeptidase regulatory domain-like"/>
    <property type="match status" value="1"/>
</dbReference>
<keyword evidence="9 10" id="KW-0998">Cell outer membrane</keyword>
<keyword evidence="2 10" id="KW-0813">Transport</keyword>
<dbReference type="InterPro" id="IPR039426">
    <property type="entry name" value="TonB-dep_rcpt-like"/>
</dbReference>